<evidence type="ECO:0000313" key="1">
    <source>
        <dbReference type="EMBL" id="KAJ4478882.1"/>
    </source>
</evidence>
<proteinExistence type="predicted"/>
<organism evidence="1 2">
    <name type="scientific">Lentinula lateritia</name>
    <dbReference type="NCBI Taxonomy" id="40482"/>
    <lineage>
        <taxon>Eukaryota</taxon>
        <taxon>Fungi</taxon>
        <taxon>Dikarya</taxon>
        <taxon>Basidiomycota</taxon>
        <taxon>Agaricomycotina</taxon>
        <taxon>Agaricomycetes</taxon>
        <taxon>Agaricomycetidae</taxon>
        <taxon>Agaricales</taxon>
        <taxon>Marasmiineae</taxon>
        <taxon>Omphalotaceae</taxon>
        <taxon>Lentinula</taxon>
    </lineage>
</organism>
<reference evidence="1" key="1">
    <citation type="submission" date="2022-08" db="EMBL/GenBank/DDBJ databases">
        <title>A Global Phylogenomic Analysis of the Shiitake Genus Lentinula.</title>
        <authorList>
            <consortium name="DOE Joint Genome Institute"/>
            <person name="Sierra-Patev S."/>
            <person name="Min B."/>
            <person name="Naranjo-Ortiz M."/>
            <person name="Looney B."/>
            <person name="Konkel Z."/>
            <person name="Slot J.C."/>
            <person name="Sakamoto Y."/>
            <person name="Steenwyk J.L."/>
            <person name="Rokas A."/>
            <person name="Carro J."/>
            <person name="Camarero S."/>
            <person name="Ferreira P."/>
            <person name="Molpeceres G."/>
            <person name="Ruiz-Duenas F.J."/>
            <person name="Serrano A."/>
            <person name="Henrissat B."/>
            <person name="Drula E."/>
            <person name="Hughes K.W."/>
            <person name="Mata J.L."/>
            <person name="Ishikawa N.K."/>
            <person name="Vargas-Isla R."/>
            <person name="Ushijima S."/>
            <person name="Smith C.A."/>
            <person name="Ahrendt S."/>
            <person name="Andreopoulos W."/>
            <person name="He G."/>
            <person name="Labutti K."/>
            <person name="Lipzen A."/>
            <person name="Ng V."/>
            <person name="Riley R."/>
            <person name="Sandor L."/>
            <person name="Barry K."/>
            <person name="Martinez A.T."/>
            <person name="Xiao Y."/>
            <person name="Gibbons J.G."/>
            <person name="Terashima K."/>
            <person name="Grigoriev I.V."/>
            <person name="Hibbett D.S."/>
        </authorList>
    </citation>
    <scope>NUCLEOTIDE SEQUENCE</scope>
    <source>
        <strain evidence="1">RHP3577 ss4</strain>
    </source>
</reference>
<name>A0ABQ8V831_9AGAR</name>
<dbReference type="EMBL" id="JANVFT010000064">
    <property type="protein sequence ID" value="KAJ4478882.1"/>
    <property type="molecule type" value="Genomic_DNA"/>
</dbReference>
<gene>
    <name evidence="1" type="ORF">C8R41DRAFT_843836</name>
</gene>
<sequence length="238" mass="26647">MCLTQHQLPPAPPIYTWFIMSTPHLISDSDESNYQQTEEFLHFLAQSNVQLAQLGFRCLESNKKLGLCDPNKPWLIKDGKGLEYQSLAVLPIDAAIKAHFCLQAIISQIKPALPSVSDSITLKIEKLQVHVNWDSTLTTTLENIVKFLKGLEDTPRALTKADDRQAGKLIEELKGAFNIKSVVCIVSWSFSSMFDLSPSGLTYQSICLGAFEVDLEESWLVVLISSALLDFSYFYQLS</sequence>
<accession>A0ABQ8V831</accession>
<dbReference type="Proteomes" id="UP001150217">
    <property type="component" value="Unassembled WGS sequence"/>
</dbReference>
<keyword evidence="2" id="KW-1185">Reference proteome</keyword>
<protein>
    <submittedName>
        <fullName evidence="1">Uncharacterized protein</fullName>
    </submittedName>
</protein>
<comment type="caution">
    <text evidence="1">The sequence shown here is derived from an EMBL/GenBank/DDBJ whole genome shotgun (WGS) entry which is preliminary data.</text>
</comment>
<evidence type="ECO:0000313" key="2">
    <source>
        <dbReference type="Proteomes" id="UP001150217"/>
    </source>
</evidence>